<dbReference type="EMBL" id="CP027792">
    <property type="protein sequence ID" value="AVP57302.1"/>
    <property type="molecule type" value="Genomic_DNA"/>
</dbReference>
<dbReference type="Proteomes" id="UP000241829">
    <property type="component" value="Chromosome"/>
</dbReference>
<dbReference type="CDD" id="cd05560">
    <property type="entry name" value="Xcc1710_like"/>
    <property type="match status" value="1"/>
</dbReference>
<gene>
    <name evidence="1" type="ORF">C7H73_06185</name>
</gene>
<reference evidence="2" key="1">
    <citation type="submission" date="2018-03" db="EMBL/GenBank/DDBJ databases">
        <title>Genome sequencing of Melaminivora sp. strain SC2-7.</title>
        <authorList>
            <person name="Kim S.-J."/>
            <person name="Heo J."/>
            <person name="Ahn J.-H."/>
            <person name="Kwon S.-W."/>
        </authorList>
    </citation>
    <scope>NUCLEOTIDE SEQUENCE [LARGE SCALE GENOMIC DNA]</scope>
    <source>
        <strain evidence="2">SC2-7</strain>
    </source>
</reference>
<dbReference type="AlphaFoldDB" id="A0A2P1NJU6"/>
<dbReference type="SUPFAM" id="SSF64076">
    <property type="entry name" value="MTH938-like"/>
    <property type="match status" value="1"/>
</dbReference>
<evidence type="ECO:0000313" key="2">
    <source>
        <dbReference type="Proteomes" id="UP000241829"/>
    </source>
</evidence>
<dbReference type="RefSeq" id="WP_106845858.1">
    <property type="nucleotide sequence ID" value="NZ_CP027792.1"/>
</dbReference>
<keyword evidence="2" id="KW-1185">Reference proteome</keyword>
<dbReference type="Pfam" id="PF04430">
    <property type="entry name" value="DUF498"/>
    <property type="match status" value="1"/>
</dbReference>
<dbReference type="InterPro" id="IPR007523">
    <property type="entry name" value="NDUFAF3/AAMDC"/>
</dbReference>
<dbReference type="InterPro" id="IPR036748">
    <property type="entry name" value="MTH938-like_sf"/>
</dbReference>
<accession>A0A2P1NJU6</accession>
<dbReference type="Gene3D" id="3.40.1230.10">
    <property type="entry name" value="MTH938-like"/>
    <property type="match status" value="1"/>
</dbReference>
<proteinExistence type="predicted"/>
<sequence>MKFQADRFDMQTITGYGPGWIAVDGEKTTASTVVTSRGQRLDWGCSSFADLTPEHFARLAALQPEVVIFGSGAAIRFVPPAWLAPLMRQNVGVECMDTQAACRTYNILAGEGRHVVAALLLEAGAAGGMP</sequence>
<dbReference type="PANTHER" id="PTHR21192">
    <property type="entry name" value="NUCLEAR PROTEIN E3-3"/>
    <property type="match status" value="1"/>
</dbReference>
<protein>
    <recommendedName>
        <fullName evidence="3">Xcc1710-like domain-containing protein</fullName>
    </recommendedName>
</protein>
<name>A0A2P1NJU6_9BURK</name>
<dbReference type="PANTHER" id="PTHR21192:SF2">
    <property type="entry name" value="NADH DEHYDROGENASE [UBIQUINONE] 1 ALPHA SUBCOMPLEX ASSEMBLY FACTOR 3"/>
    <property type="match status" value="1"/>
</dbReference>
<organism evidence="1 2">
    <name type="scientific">Pulveribacter suum</name>
    <dbReference type="NCBI Taxonomy" id="2116657"/>
    <lineage>
        <taxon>Bacteria</taxon>
        <taxon>Pseudomonadati</taxon>
        <taxon>Pseudomonadota</taxon>
        <taxon>Betaproteobacteria</taxon>
        <taxon>Burkholderiales</taxon>
        <taxon>Comamonadaceae</taxon>
        <taxon>Pulveribacter</taxon>
    </lineage>
</organism>
<evidence type="ECO:0000313" key="1">
    <source>
        <dbReference type="EMBL" id="AVP57302.1"/>
    </source>
</evidence>
<dbReference type="OrthoDB" id="9800373at2"/>
<evidence type="ECO:0008006" key="3">
    <source>
        <dbReference type="Google" id="ProtNLM"/>
    </source>
</evidence>
<dbReference type="KEGG" id="melm:C7H73_06185"/>